<dbReference type="Proteomes" id="UP000237347">
    <property type="component" value="Unassembled WGS sequence"/>
</dbReference>
<comment type="caution">
    <text evidence="1">The sequence shown here is derived from an EMBL/GenBank/DDBJ whole genome shotgun (WGS) entry which is preliminary data.</text>
</comment>
<organism evidence="1 2">
    <name type="scientific">Quercus suber</name>
    <name type="common">Cork oak</name>
    <dbReference type="NCBI Taxonomy" id="58331"/>
    <lineage>
        <taxon>Eukaryota</taxon>
        <taxon>Viridiplantae</taxon>
        <taxon>Streptophyta</taxon>
        <taxon>Embryophyta</taxon>
        <taxon>Tracheophyta</taxon>
        <taxon>Spermatophyta</taxon>
        <taxon>Magnoliopsida</taxon>
        <taxon>eudicotyledons</taxon>
        <taxon>Gunneridae</taxon>
        <taxon>Pentapetalae</taxon>
        <taxon>rosids</taxon>
        <taxon>fabids</taxon>
        <taxon>Fagales</taxon>
        <taxon>Fagaceae</taxon>
        <taxon>Quercus</taxon>
    </lineage>
</organism>
<name>A0AAW0IS12_QUESU</name>
<accession>A0AAW0IS12</accession>
<evidence type="ECO:0000313" key="2">
    <source>
        <dbReference type="Proteomes" id="UP000237347"/>
    </source>
</evidence>
<dbReference type="EMBL" id="PKMF04000889">
    <property type="protein sequence ID" value="KAK7817324.1"/>
    <property type="molecule type" value="Genomic_DNA"/>
</dbReference>
<gene>
    <name evidence="1" type="ORF">CFP56_043017</name>
</gene>
<protein>
    <submittedName>
        <fullName evidence="1">Uncharacterized protein</fullName>
    </submittedName>
</protein>
<proteinExistence type="predicted"/>
<evidence type="ECO:0000313" key="1">
    <source>
        <dbReference type="EMBL" id="KAK7817324.1"/>
    </source>
</evidence>
<sequence>MSVGQSQSHDLSLGVQDPQDAVNGSYYVAVDKVDCDSTRPQAEDVYLAKNKRLKERDIGKHLDVIVIN</sequence>
<dbReference type="AlphaFoldDB" id="A0AAW0IS12"/>
<reference evidence="1 2" key="1">
    <citation type="journal article" date="2018" name="Sci. Data">
        <title>The draft genome sequence of cork oak.</title>
        <authorList>
            <person name="Ramos A.M."/>
            <person name="Usie A."/>
            <person name="Barbosa P."/>
            <person name="Barros P.M."/>
            <person name="Capote T."/>
            <person name="Chaves I."/>
            <person name="Simoes F."/>
            <person name="Abreu I."/>
            <person name="Carrasquinho I."/>
            <person name="Faro C."/>
            <person name="Guimaraes J.B."/>
            <person name="Mendonca D."/>
            <person name="Nobrega F."/>
            <person name="Rodrigues L."/>
            <person name="Saibo N.J.M."/>
            <person name="Varela M.C."/>
            <person name="Egas C."/>
            <person name="Matos J."/>
            <person name="Miguel C.M."/>
            <person name="Oliveira M.M."/>
            <person name="Ricardo C.P."/>
            <person name="Goncalves S."/>
        </authorList>
    </citation>
    <scope>NUCLEOTIDE SEQUENCE [LARGE SCALE GENOMIC DNA]</scope>
    <source>
        <strain evidence="2">cv. HL8</strain>
    </source>
</reference>
<keyword evidence="2" id="KW-1185">Reference proteome</keyword>